<evidence type="ECO:0000313" key="1">
    <source>
        <dbReference type="EMBL" id="CAH8377399.1"/>
    </source>
</evidence>
<dbReference type="Proteomes" id="UP001642260">
    <property type="component" value="Unassembled WGS sequence"/>
</dbReference>
<proteinExistence type="predicted"/>
<evidence type="ECO:0000313" key="2">
    <source>
        <dbReference type="Proteomes" id="UP001642260"/>
    </source>
</evidence>
<feature type="non-terminal residue" evidence="1">
    <location>
        <position position="68"/>
    </location>
</feature>
<name>A0ABC8L5C8_ERUVS</name>
<dbReference type="AlphaFoldDB" id="A0ABC8L5C8"/>
<protein>
    <submittedName>
        <fullName evidence="1">Uncharacterized protein</fullName>
    </submittedName>
</protein>
<reference evidence="1 2" key="1">
    <citation type="submission" date="2022-03" db="EMBL/GenBank/DDBJ databases">
        <authorList>
            <person name="Macdonald S."/>
            <person name="Ahmed S."/>
            <person name="Newling K."/>
        </authorList>
    </citation>
    <scope>NUCLEOTIDE SEQUENCE [LARGE SCALE GENOMIC DNA]</scope>
</reference>
<keyword evidence="2" id="KW-1185">Reference proteome</keyword>
<comment type="caution">
    <text evidence="1">The sequence shown here is derived from an EMBL/GenBank/DDBJ whole genome shotgun (WGS) entry which is preliminary data.</text>
</comment>
<organism evidence="1 2">
    <name type="scientific">Eruca vesicaria subsp. sativa</name>
    <name type="common">Garden rocket</name>
    <name type="synonym">Eruca sativa</name>
    <dbReference type="NCBI Taxonomy" id="29727"/>
    <lineage>
        <taxon>Eukaryota</taxon>
        <taxon>Viridiplantae</taxon>
        <taxon>Streptophyta</taxon>
        <taxon>Embryophyta</taxon>
        <taxon>Tracheophyta</taxon>
        <taxon>Spermatophyta</taxon>
        <taxon>Magnoliopsida</taxon>
        <taxon>eudicotyledons</taxon>
        <taxon>Gunneridae</taxon>
        <taxon>Pentapetalae</taxon>
        <taxon>rosids</taxon>
        <taxon>malvids</taxon>
        <taxon>Brassicales</taxon>
        <taxon>Brassicaceae</taxon>
        <taxon>Brassiceae</taxon>
        <taxon>Eruca</taxon>
    </lineage>
</organism>
<sequence>MYFDFPVEMMKCNSRGNAGRDVQEPVTSDFLFDKETETMVLRSVLRQRVHVCHEEITSDRLRLHHCDV</sequence>
<gene>
    <name evidence="1" type="ORF">ERUC_LOCUS32540</name>
</gene>
<dbReference type="EMBL" id="CAKOAT010471043">
    <property type="protein sequence ID" value="CAH8377399.1"/>
    <property type="molecule type" value="Genomic_DNA"/>
</dbReference>
<accession>A0ABC8L5C8</accession>